<evidence type="ECO:0000313" key="3">
    <source>
        <dbReference type="Proteomes" id="UP001596053"/>
    </source>
</evidence>
<sequence length="146" mass="15843">MIESLIGQYFARAWAVAQNIGIDAYFIDESNGRVVRLQPNGSSSFLRSLDDGPVGRISASLIATGKAGPPAMPTPPGAKSMNGQRKPFVVEVKRAKQLAWKERKLLSGPGSIRRLPWQSAEARQRNATYKPTHSQTNPAGKADGDR</sequence>
<evidence type="ECO:0000313" key="2">
    <source>
        <dbReference type="EMBL" id="MFC5417944.1"/>
    </source>
</evidence>
<comment type="caution">
    <text evidence="2">The sequence shown here is derived from an EMBL/GenBank/DDBJ whole genome shotgun (WGS) entry which is preliminary data.</text>
</comment>
<feature type="region of interest" description="Disordered" evidence="1">
    <location>
        <begin position="110"/>
        <end position="146"/>
    </location>
</feature>
<keyword evidence="3" id="KW-1185">Reference proteome</keyword>
<feature type="compositionally biased region" description="Polar residues" evidence="1">
    <location>
        <begin position="125"/>
        <end position="138"/>
    </location>
</feature>
<accession>A0ABW0IIE2</accession>
<protein>
    <submittedName>
        <fullName evidence="2">Uncharacterized protein</fullName>
    </submittedName>
</protein>
<reference evidence="3" key="1">
    <citation type="journal article" date="2019" name="Int. J. Syst. Evol. Microbiol.">
        <title>The Global Catalogue of Microorganisms (GCM) 10K type strain sequencing project: providing services to taxonomists for standard genome sequencing and annotation.</title>
        <authorList>
            <consortium name="The Broad Institute Genomics Platform"/>
            <consortium name="The Broad Institute Genome Sequencing Center for Infectious Disease"/>
            <person name="Wu L."/>
            <person name="Ma J."/>
        </authorList>
    </citation>
    <scope>NUCLEOTIDE SEQUENCE [LARGE SCALE GENOMIC DNA]</scope>
    <source>
        <strain evidence="3">NCAIM B.01391</strain>
    </source>
</reference>
<organism evidence="2 3">
    <name type="scientific">Bosea eneae</name>
    <dbReference type="NCBI Taxonomy" id="151454"/>
    <lineage>
        <taxon>Bacteria</taxon>
        <taxon>Pseudomonadati</taxon>
        <taxon>Pseudomonadota</taxon>
        <taxon>Alphaproteobacteria</taxon>
        <taxon>Hyphomicrobiales</taxon>
        <taxon>Boseaceae</taxon>
        <taxon>Bosea</taxon>
    </lineage>
</organism>
<dbReference type="Proteomes" id="UP001596053">
    <property type="component" value="Unassembled WGS sequence"/>
</dbReference>
<evidence type="ECO:0000256" key="1">
    <source>
        <dbReference type="SAM" id="MobiDB-lite"/>
    </source>
</evidence>
<name>A0ABW0IIE2_9HYPH</name>
<gene>
    <name evidence="2" type="ORF">ACFPOB_00010</name>
</gene>
<dbReference type="EMBL" id="JBHSLW010000001">
    <property type="protein sequence ID" value="MFC5417944.1"/>
    <property type="molecule type" value="Genomic_DNA"/>
</dbReference>
<feature type="region of interest" description="Disordered" evidence="1">
    <location>
        <begin position="62"/>
        <end position="85"/>
    </location>
</feature>
<proteinExistence type="predicted"/>
<dbReference type="RefSeq" id="WP_377794878.1">
    <property type="nucleotide sequence ID" value="NZ_JBHSLW010000001.1"/>
</dbReference>